<evidence type="ECO:0000313" key="1">
    <source>
        <dbReference type="EMBL" id="MCH85038.1"/>
    </source>
</evidence>
<evidence type="ECO:0000313" key="2">
    <source>
        <dbReference type="Proteomes" id="UP000265520"/>
    </source>
</evidence>
<dbReference type="Proteomes" id="UP000265520">
    <property type="component" value="Unassembled WGS sequence"/>
</dbReference>
<protein>
    <submittedName>
        <fullName evidence="1">Uncharacterized protein</fullName>
    </submittedName>
</protein>
<reference evidence="1 2" key="1">
    <citation type="journal article" date="2018" name="Front. Plant Sci.">
        <title>Red Clover (Trifolium pratense) and Zigzag Clover (T. medium) - A Picture of Genomic Similarities and Differences.</title>
        <authorList>
            <person name="Dluhosova J."/>
            <person name="Istvanek J."/>
            <person name="Nedelnik J."/>
            <person name="Repkova J."/>
        </authorList>
    </citation>
    <scope>NUCLEOTIDE SEQUENCE [LARGE SCALE GENOMIC DNA]</scope>
    <source>
        <strain evidence="2">cv. 10/8</strain>
        <tissue evidence="1">Leaf</tissue>
    </source>
</reference>
<organism evidence="1 2">
    <name type="scientific">Trifolium medium</name>
    <dbReference type="NCBI Taxonomy" id="97028"/>
    <lineage>
        <taxon>Eukaryota</taxon>
        <taxon>Viridiplantae</taxon>
        <taxon>Streptophyta</taxon>
        <taxon>Embryophyta</taxon>
        <taxon>Tracheophyta</taxon>
        <taxon>Spermatophyta</taxon>
        <taxon>Magnoliopsida</taxon>
        <taxon>eudicotyledons</taxon>
        <taxon>Gunneridae</taxon>
        <taxon>Pentapetalae</taxon>
        <taxon>rosids</taxon>
        <taxon>fabids</taxon>
        <taxon>Fabales</taxon>
        <taxon>Fabaceae</taxon>
        <taxon>Papilionoideae</taxon>
        <taxon>50 kb inversion clade</taxon>
        <taxon>NPAAA clade</taxon>
        <taxon>Hologalegina</taxon>
        <taxon>IRL clade</taxon>
        <taxon>Trifolieae</taxon>
        <taxon>Trifolium</taxon>
    </lineage>
</organism>
<proteinExistence type="predicted"/>
<keyword evidence="2" id="KW-1185">Reference proteome</keyword>
<dbReference type="EMBL" id="LXQA010007804">
    <property type="protein sequence ID" value="MCH85038.1"/>
    <property type="molecule type" value="Genomic_DNA"/>
</dbReference>
<dbReference type="AlphaFoldDB" id="A0A392ME41"/>
<accession>A0A392ME41</accession>
<comment type="caution">
    <text evidence="1">The sequence shown here is derived from an EMBL/GenBank/DDBJ whole genome shotgun (WGS) entry which is preliminary data.</text>
</comment>
<sequence length="73" mass="7963">MDGGDVVELKCRCGQRSSPSDGLRLQAICQGLIEGGECCDAMHIEAPTDFITLTKAQLKEDLHRDCATIHTME</sequence>
<gene>
    <name evidence="1" type="ORF">A2U01_0005879</name>
</gene>
<name>A0A392ME41_9FABA</name>